<sequence>MFKRFPKMGGSNSKSELSRRKSFIRRSSQRTLFQTAKRHLASISRRIDKLQSTEKDGQYTDLRSQLEEVQKELDSVSDILKDKHREKYEESQKYLRDTFEKLEAKLRENMGITDIPEENPSQEVRNSIPTPTQEAPPTVPPKPKVQLSLLKVLPTPENSETKGNPLRTPKTPEMENGESELAKTPTEEDIRASRASKYSKFGIQVLPPVLPHTRLTMLLETKRNQSEDSVDTTSPPETPQFDLKKREKYRPSAPGVPQTPSFDSQPPSPAFFRKSESNPNATSPVLKRISGKHTTTEGRAISPLVIPRDPVFQNGTSEPQNNQNLNGYKIIKDAQEYTEHLERQLKQFKGNKDDETYFYLQEGFFQNLMKLDTIDPADDAVLRQEKKLSIKKVEELVKLLDMKVTASLNNEVAAESSDDDVFDEYEPIDKKNSLCSNGKTAVITHL</sequence>
<dbReference type="AlphaFoldDB" id="A0A1W4WCL3"/>
<dbReference type="GeneID" id="108734590"/>
<dbReference type="GO" id="GO:0051087">
    <property type="term" value="F:protein-folding chaperone binding"/>
    <property type="evidence" value="ECO:0007669"/>
    <property type="project" value="InterPro"/>
</dbReference>
<organism evidence="4 5">
    <name type="scientific">Agrilus planipennis</name>
    <name type="common">Emerald ash borer</name>
    <name type="synonym">Agrilus marcopoli</name>
    <dbReference type="NCBI Taxonomy" id="224129"/>
    <lineage>
        <taxon>Eukaryota</taxon>
        <taxon>Metazoa</taxon>
        <taxon>Ecdysozoa</taxon>
        <taxon>Arthropoda</taxon>
        <taxon>Hexapoda</taxon>
        <taxon>Insecta</taxon>
        <taxon>Pterygota</taxon>
        <taxon>Neoptera</taxon>
        <taxon>Endopterygota</taxon>
        <taxon>Coleoptera</taxon>
        <taxon>Polyphaga</taxon>
        <taxon>Elateriformia</taxon>
        <taxon>Buprestoidea</taxon>
        <taxon>Buprestidae</taxon>
        <taxon>Agrilinae</taxon>
        <taxon>Agrilus</taxon>
    </lineage>
</organism>
<dbReference type="SUPFAM" id="SSF63491">
    <property type="entry name" value="BAG domain"/>
    <property type="match status" value="1"/>
</dbReference>
<evidence type="ECO:0000313" key="5">
    <source>
        <dbReference type="RefSeq" id="XP_018321716.1"/>
    </source>
</evidence>
<dbReference type="Proteomes" id="UP000192223">
    <property type="component" value="Unplaced"/>
</dbReference>
<feature type="region of interest" description="Disordered" evidence="2">
    <location>
        <begin position="1"/>
        <end position="24"/>
    </location>
</feature>
<keyword evidence="1" id="KW-0175">Coiled coil</keyword>
<evidence type="ECO:0000256" key="2">
    <source>
        <dbReference type="SAM" id="MobiDB-lite"/>
    </source>
</evidence>
<proteinExistence type="predicted"/>
<accession>A0A1W4WCL3</accession>
<feature type="region of interest" description="Disordered" evidence="2">
    <location>
        <begin position="222"/>
        <end position="302"/>
    </location>
</feature>
<name>A0A1W4WCL3_AGRPL</name>
<feature type="coiled-coil region" evidence="1">
    <location>
        <begin position="59"/>
        <end position="105"/>
    </location>
</feature>
<reference evidence="5" key="1">
    <citation type="submission" date="2025-08" db="UniProtKB">
        <authorList>
            <consortium name="RefSeq"/>
        </authorList>
    </citation>
    <scope>IDENTIFICATION</scope>
    <source>
        <tissue evidence="5">Entire body</tissue>
    </source>
</reference>
<dbReference type="OrthoDB" id="333905at2759"/>
<dbReference type="InParanoid" id="A0A1W4WCL3"/>
<evidence type="ECO:0000259" key="3">
    <source>
        <dbReference type="PROSITE" id="PS51035"/>
    </source>
</evidence>
<feature type="region of interest" description="Disordered" evidence="2">
    <location>
        <begin position="114"/>
        <end position="193"/>
    </location>
</feature>
<dbReference type="KEGG" id="apln:108734590"/>
<dbReference type="PROSITE" id="PS51035">
    <property type="entry name" value="BAG"/>
    <property type="match status" value="1"/>
</dbReference>
<dbReference type="Pfam" id="PF02179">
    <property type="entry name" value="BAG"/>
    <property type="match status" value="1"/>
</dbReference>
<dbReference type="STRING" id="224129.A0A1W4WCL3"/>
<evidence type="ECO:0000313" key="4">
    <source>
        <dbReference type="Proteomes" id="UP000192223"/>
    </source>
</evidence>
<dbReference type="InterPro" id="IPR003103">
    <property type="entry name" value="BAG_domain"/>
</dbReference>
<feature type="domain" description="BAG" evidence="3">
    <location>
        <begin position="330"/>
        <end position="404"/>
    </location>
</feature>
<dbReference type="RefSeq" id="XP_018321716.1">
    <property type="nucleotide sequence ID" value="XM_018466214.1"/>
</dbReference>
<gene>
    <name evidence="5" type="primary">LOC108734590</name>
</gene>
<protein>
    <submittedName>
        <fullName evidence="5">Uncharacterized protein LOC108734590 isoform X1</fullName>
    </submittedName>
</protein>
<keyword evidence="4" id="KW-1185">Reference proteome</keyword>
<evidence type="ECO:0000256" key="1">
    <source>
        <dbReference type="SAM" id="Coils"/>
    </source>
</evidence>
<feature type="compositionally biased region" description="Polar residues" evidence="2">
    <location>
        <begin position="119"/>
        <end position="135"/>
    </location>
</feature>
<dbReference type="InterPro" id="IPR036533">
    <property type="entry name" value="BAG_dom_sf"/>
</dbReference>
<dbReference type="Gene3D" id="1.20.58.120">
    <property type="entry name" value="BAG domain"/>
    <property type="match status" value="1"/>
</dbReference>